<name>K0RA56_THAOC</name>
<dbReference type="OrthoDB" id="2219495at2759"/>
<gene>
    <name evidence="3" type="ORF">THAOC_32043</name>
</gene>
<dbReference type="Gene3D" id="3.50.50.60">
    <property type="entry name" value="FAD/NAD(P)-binding domain"/>
    <property type="match status" value="1"/>
</dbReference>
<dbReference type="EMBL" id="AGNL01045107">
    <property type="protein sequence ID" value="EJK49114.1"/>
    <property type="molecule type" value="Genomic_DNA"/>
</dbReference>
<dbReference type="PANTHER" id="PTHR42923">
    <property type="entry name" value="PROTOPORPHYRINOGEN OXIDASE"/>
    <property type="match status" value="1"/>
</dbReference>
<feature type="compositionally biased region" description="Basic and acidic residues" evidence="1">
    <location>
        <begin position="302"/>
        <end position="312"/>
    </location>
</feature>
<dbReference type="eggNOG" id="ENOG502QYSH">
    <property type="taxonomic scope" value="Eukaryota"/>
</dbReference>
<feature type="region of interest" description="Disordered" evidence="1">
    <location>
        <begin position="367"/>
        <end position="420"/>
    </location>
</feature>
<protein>
    <recommendedName>
        <fullName evidence="2">Amine oxidase domain-containing protein</fullName>
    </recommendedName>
</protein>
<dbReference type="PANTHER" id="PTHR42923:SF46">
    <property type="entry name" value="AMINE OXIDASE"/>
    <property type="match status" value="1"/>
</dbReference>
<evidence type="ECO:0000313" key="4">
    <source>
        <dbReference type="Proteomes" id="UP000266841"/>
    </source>
</evidence>
<evidence type="ECO:0000256" key="1">
    <source>
        <dbReference type="SAM" id="MobiDB-lite"/>
    </source>
</evidence>
<sequence length="1131" mass="126034">MGNLEKILKEMDIDEDDFYEKVDSDDSILFNTSWEGSDAPDMRSHFTQVYAGQASFVRDMYLRFCCWCGTTAFGVDRIDPQFDYRAANNLRSMCHLCNCSIRNVRRDIDVLIHIARISRHRRLKRVTINNRPFLSCFQVGQRQIFKCQFRFSSGDNETIYFPTPVVMESLRLPKSSDQYTISDFQYVSAEEYNREVRDTQKLLRIRRLLRIGTNLKDSMESLVKYHGLAEPSDETEHAGDDTEDKRLTFWWRRSIEKELAKTLQQNKAVKTDRVETDPVEIDLALSDDEDLPGAPKPQESSKPQESRVKDDDSSSSDEPPLRKPIIRRTTRTGGVSSPTDRKRKSYGRVDHDELMLQAVIRRSELETGISSNASGKMSKDDASEDKLQPQARLRASNSEAVRDGKGSDAPGGKGNLGPTHLEQGDLDKCLRRLAISCQQMSNLLLVDTFDRLRKDETDWTVDRESIVRSTNGSWNTDDWRTVTINSDKMLIPVWVLRTEPRIEHFVALARFRDKKSGKWVFAMADSFDPQDYHWAEIDHLLGDRSTLGCPEHMMNGNPDRSAHDGESRIEVIRCKEQAGTECGYRVALHLYFAMKSDTLEEYKEKIGKLDDFESLDLNSKVRTWVMVVNSNGWDGTIPQNGKVATAPVIVDEGESNTAPQLRDLSEQSLRRYVAANLPPPLDLPLLTQLGDSASNGKGDGRLDPIDLASGVGLLGAWADFEQESAASWANYDSQPASLLFEKAGVSDRLFEEMVSPLLHVLPMCPAYDCSAAAALSCFHVFALQSRGAFDVRWCRGSISSLIFGPWQMQLADRGVAFRGGTKVSSIEKKDTNFTINLDDSSESIECDAIVLAVGAVAAGRLASSSPALSSLQTTTNFDKLRGVTCVAVRLFLVPSSTSFNLQGGAYDRTQLPADMAKAMFDSPVCVCGAGIGGIDELKETGFCIYDLQRMHDEFKVKNEIGEDQMAVLEVDFYRADSMVDMTNEQIIDLTLSAVSATLGTARMGSDQICDSVVIRARNAVSHFAPKSAMNSPQVKLGEGIYMCGDFIDRAGHASWSTEKSVVTAKQASGALSRDFDLRDSQCSVIPAASDSPQLSALRQSARLLRTIIPPKNIPPSPWVFARQLLTGNSQP</sequence>
<feature type="domain" description="Amine oxidase" evidence="2">
    <location>
        <begin position="727"/>
        <end position="859"/>
    </location>
</feature>
<evidence type="ECO:0000259" key="2">
    <source>
        <dbReference type="Pfam" id="PF01593"/>
    </source>
</evidence>
<reference evidence="3 4" key="1">
    <citation type="journal article" date="2012" name="Genome Biol.">
        <title>Genome and low-iron response of an oceanic diatom adapted to chronic iron limitation.</title>
        <authorList>
            <person name="Lommer M."/>
            <person name="Specht M."/>
            <person name="Roy A.S."/>
            <person name="Kraemer L."/>
            <person name="Andreson R."/>
            <person name="Gutowska M.A."/>
            <person name="Wolf J."/>
            <person name="Bergner S.V."/>
            <person name="Schilhabel M.B."/>
            <person name="Klostermeier U.C."/>
            <person name="Beiko R.G."/>
            <person name="Rosenstiel P."/>
            <person name="Hippler M."/>
            <person name="Laroche J."/>
        </authorList>
    </citation>
    <scope>NUCLEOTIDE SEQUENCE [LARGE SCALE GENOMIC DNA]</scope>
    <source>
        <strain evidence="3 4">CCMP1005</strain>
    </source>
</reference>
<dbReference type="GO" id="GO:0016491">
    <property type="term" value="F:oxidoreductase activity"/>
    <property type="evidence" value="ECO:0007669"/>
    <property type="project" value="InterPro"/>
</dbReference>
<dbReference type="InterPro" id="IPR036188">
    <property type="entry name" value="FAD/NAD-bd_sf"/>
</dbReference>
<evidence type="ECO:0000313" key="3">
    <source>
        <dbReference type="EMBL" id="EJK49114.1"/>
    </source>
</evidence>
<dbReference type="AlphaFoldDB" id="K0RA56"/>
<dbReference type="InterPro" id="IPR002937">
    <property type="entry name" value="Amino_oxidase"/>
</dbReference>
<dbReference type="InterPro" id="IPR050464">
    <property type="entry name" value="Zeta_carotene_desat/Oxidored"/>
</dbReference>
<proteinExistence type="predicted"/>
<dbReference type="SUPFAM" id="SSF51905">
    <property type="entry name" value="FAD/NAD(P)-binding domain"/>
    <property type="match status" value="1"/>
</dbReference>
<accession>K0RA56</accession>
<keyword evidence="4" id="KW-1185">Reference proteome</keyword>
<dbReference type="Proteomes" id="UP000266841">
    <property type="component" value="Unassembled WGS sequence"/>
</dbReference>
<feature type="compositionally biased region" description="Basic and acidic residues" evidence="1">
    <location>
        <begin position="377"/>
        <end position="387"/>
    </location>
</feature>
<organism evidence="3 4">
    <name type="scientific">Thalassiosira oceanica</name>
    <name type="common">Marine diatom</name>
    <dbReference type="NCBI Taxonomy" id="159749"/>
    <lineage>
        <taxon>Eukaryota</taxon>
        <taxon>Sar</taxon>
        <taxon>Stramenopiles</taxon>
        <taxon>Ochrophyta</taxon>
        <taxon>Bacillariophyta</taxon>
        <taxon>Coscinodiscophyceae</taxon>
        <taxon>Thalassiosirophycidae</taxon>
        <taxon>Thalassiosirales</taxon>
        <taxon>Thalassiosiraceae</taxon>
        <taxon>Thalassiosira</taxon>
    </lineage>
</organism>
<dbReference type="Pfam" id="PF01593">
    <property type="entry name" value="Amino_oxidase"/>
    <property type="match status" value="1"/>
</dbReference>
<feature type="region of interest" description="Disordered" evidence="1">
    <location>
        <begin position="283"/>
        <end position="349"/>
    </location>
</feature>
<comment type="caution">
    <text evidence="3">The sequence shown here is derived from an EMBL/GenBank/DDBJ whole genome shotgun (WGS) entry which is preliminary data.</text>
</comment>